<dbReference type="InterPro" id="IPR016471">
    <property type="entry name" value="Nicotinamide_PRibTrfase"/>
</dbReference>
<evidence type="ECO:0000256" key="3">
    <source>
        <dbReference type="ARBA" id="ARBA00022676"/>
    </source>
</evidence>
<dbReference type="Proteomes" id="UP001153404">
    <property type="component" value="Unassembled WGS sequence"/>
</dbReference>
<evidence type="ECO:0000256" key="4">
    <source>
        <dbReference type="ARBA" id="ARBA00022679"/>
    </source>
</evidence>
<dbReference type="InterPro" id="IPR041525">
    <property type="entry name" value="N/Namide_PRibTrfase"/>
</dbReference>
<dbReference type="Pfam" id="PF04095">
    <property type="entry name" value="NAPRTase"/>
    <property type="match status" value="1"/>
</dbReference>
<dbReference type="PIRSF" id="PIRSF005943">
    <property type="entry name" value="NMPRT"/>
    <property type="match status" value="1"/>
</dbReference>
<evidence type="ECO:0000256" key="6">
    <source>
        <dbReference type="ARBA" id="ARBA00035024"/>
    </source>
</evidence>
<evidence type="ECO:0000256" key="1">
    <source>
        <dbReference type="ARBA" id="ARBA00010897"/>
    </source>
</evidence>
<dbReference type="Pfam" id="PF18127">
    <property type="entry name" value="NAMPT_N"/>
    <property type="match status" value="1"/>
</dbReference>
<comment type="pathway">
    <text evidence="5">Cofactor biosynthesis; NAD(+) biosynthesis; nicotinamide D-ribonucleotide from 5-phospho-alpha-D-ribose 1-diphosphate and nicotinamide: step 1/1.</text>
</comment>
<keyword evidence="2" id="KW-0662">Pyridine nucleotide biosynthesis</keyword>
<feature type="domain" description="Nicotinate/nicotinamide phosphoribosyltransferase" evidence="9">
    <location>
        <begin position="189"/>
        <end position="441"/>
    </location>
</feature>
<protein>
    <recommendedName>
        <fullName evidence="7">Nicotinamide phosphoribosyltransferase</fullName>
        <ecNumber evidence="6">2.4.2.12</ecNumber>
    </recommendedName>
</protein>
<evidence type="ECO:0000259" key="9">
    <source>
        <dbReference type="Pfam" id="PF04095"/>
    </source>
</evidence>
<name>A0A9X4KRS6_9BACL</name>
<organism evidence="11 12">
    <name type="scientific">Cohnella rhizosphaerae</name>
    <dbReference type="NCBI Taxonomy" id="1457232"/>
    <lineage>
        <taxon>Bacteria</taxon>
        <taxon>Bacillati</taxon>
        <taxon>Bacillota</taxon>
        <taxon>Bacilli</taxon>
        <taxon>Bacillales</taxon>
        <taxon>Paenibacillaceae</taxon>
        <taxon>Cohnella</taxon>
    </lineage>
</organism>
<comment type="caution">
    <text evidence="11">The sequence shown here is derived from an EMBL/GenBank/DDBJ whole genome shotgun (WGS) entry which is preliminary data.</text>
</comment>
<dbReference type="GO" id="GO:0009435">
    <property type="term" value="P:NAD+ biosynthetic process"/>
    <property type="evidence" value="ECO:0007669"/>
    <property type="project" value="InterPro"/>
</dbReference>
<dbReference type="GO" id="GO:0047280">
    <property type="term" value="F:nicotinamide phosphoribosyltransferase activity"/>
    <property type="evidence" value="ECO:0007669"/>
    <property type="project" value="UniProtKB-EC"/>
</dbReference>
<evidence type="ECO:0000259" key="10">
    <source>
        <dbReference type="Pfam" id="PF18127"/>
    </source>
</evidence>
<keyword evidence="11" id="KW-0436">Ligase</keyword>
<evidence type="ECO:0000256" key="2">
    <source>
        <dbReference type="ARBA" id="ARBA00022642"/>
    </source>
</evidence>
<evidence type="ECO:0000256" key="7">
    <source>
        <dbReference type="ARBA" id="ARBA00035036"/>
    </source>
</evidence>
<dbReference type="AlphaFoldDB" id="A0A9X4KRS6"/>
<evidence type="ECO:0000256" key="8">
    <source>
        <dbReference type="ARBA" id="ARBA00047835"/>
    </source>
</evidence>
<keyword evidence="12" id="KW-1185">Reference proteome</keyword>
<dbReference type="SUPFAM" id="SSF51690">
    <property type="entry name" value="Nicotinate/Quinolinate PRTase C-terminal domain-like"/>
    <property type="match status" value="1"/>
</dbReference>
<dbReference type="InterPro" id="IPR036068">
    <property type="entry name" value="Nicotinate_pribotase-like_C"/>
</dbReference>
<reference evidence="11" key="1">
    <citation type="submission" date="2022-10" db="EMBL/GenBank/DDBJ databases">
        <title>Comparative genomic analysis of Cohnella hashimotonis sp. nov., isolated from the International Space Station.</title>
        <authorList>
            <person name="Simpson A."/>
            <person name="Venkateswaran K."/>
        </authorList>
    </citation>
    <scope>NUCLEOTIDE SEQUENCE</scope>
    <source>
        <strain evidence="11">DSM 28161</strain>
    </source>
</reference>
<comment type="catalytic activity">
    <reaction evidence="8">
        <text>beta-nicotinamide D-ribonucleotide + diphosphate = 5-phospho-alpha-D-ribose 1-diphosphate + nicotinamide + H(+)</text>
        <dbReference type="Rhea" id="RHEA:16149"/>
        <dbReference type="ChEBI" id="CHEBI:14649"/>
        <dbReference type="ChEBI" id="CHEBI:15378"/>
        <dbReference type="ChEBI" id="CHEBI:17154"/>
        <dbReference type="ChEBI" id="CHEBI:33019"/>
        <dbReference type="ChEBI" id="CHEBI:58017"/>
        <dbReference type="EC" id="2.4.2.12"/>
    </reaction>
    <physiologicalReaction direction="right-to-left" evidence="8">
        <dbReference type="Rhea" id="RHEA:16151"/>
    </physiologicalReaction>
</comment>
<dbReference type="InterPro" id="IPR013785">
    <property type="entry name" value="Aldolase_TIM"/>
</dbReference>
<dbReference type="EMBL" id="JAPDIA010000003">
    <property type="protein sequence ID" value="MDG0809493.1"/>
    <property type="molecule type" value="Genomic_DNA"/>
</dbReference>
<dbReference type="NCBIfam" id="NF006629">
    <property type="entry name" value="PRK09198.1"/>
    <property type="match status" value="1"/>
</dbReference>
<dbReference type="InterPro" id="IPR041529">
    <property type="entry name" value="DUF5598"/>
</dbReference>
<dbReference type="PANTHER" id="PTHR43816:SF1">
    <property type="entry name" value="NICOTINAMIDE PHOSPHORIBOSYLTRANSFERASE"/>
    <property type="match status" value="1"/>
</dbReference>
<dbReference type="EC" id="2.4.2.12" evidence="6"/>
<evidence type="ECO:0000256" key="5">
    <source>
        <dbReference type="ARBA" id="ARBA00035007"/>
    </source>
</evidence>
<dbReference type="RefSeq" id="WP_277530821.1">
    <property type="nucleotide sequence ID" value="NZ_JAPDIA010000003.1"/>
</dbReference>
<evidence type="ECO:0000313" key="12">
    <source>
        <dbReference type="Proteomes" id="UP001153404"/>
    </source>
</evidence>
<feature type="domain" description="Nicotinamide phosphoribosyltransferase N-terminal" evidence="10">
    <location>
        <begin position="15"/>
        <end position="65"/>
    </location>
</feature>
<dbReference type="CDD" id="cd01569">
    <property type="entry name" value="PBEF_like"/>
    <property type="match status" value="1"/>
</dbReference>
<dbReference type="Gene3D" id="3.20.20.70">
    <property type="entry name" value="Aldolase class I"/>
    <property type="match status" value="1"/>
</dbReference>
<keyword evidence="3 11" id="KW-0328">Glycosyltransferase</keyword>
<dbReference type="GO" id="GO:0016874">
    <property type="term" value="F:ligase activity"/>
    <property type="evidence" value="ECO:0007669"/>
    <property type="project" value="UniProtKB-KW"/>
</dbReference>
<evidence type="ECO:0000313" key="11">
    <source>
        <dbReference type="EMBL" id="MDG0809493.1"/>
    </source>
</evidence>
<keyword evidence="4" id="KW-0808">Transferase</keyword>
<proteinExistence type="inferred from homology"/>
<sequence>MTATNTNNYVYPATLLCDFYKVSHKNQYPQGTERVYSTWTARTSRIAEIDSIVAFGFQAFIKEYLIDYFNLHFFGRTKAEVADEYKRVIRYALGTADPDAAHIEALHDLGYLPIKIKAVKEGSLVPVKVPMLTIENTQPAFFWLTNYLETLMSCQLWGPATSAKLAFEYRKLLEHFALKTNGDASGVPFQGHDFSMRGMGSLEAAKASGAGHLLSFTGTDTIPAILYLEDHYGADMEKELVGTSIPATEHSVMCAHGRDEAASYRYLIKDVYPSGFVSIVSDTWDLWTVLDVVIRGLKDDILSRDGKVVIRPDSGDPVKIICGDPDAEEPLARRGVIEILWDIFGGTTTDCGYKQLDSHIGAIYGDAITIARCREICERLAAKGFASTNMVFGIGSFTYQYNTRDTFGYALKSTYAVVDGEERKIYKDPKTDAGKVKKSQTGLVRVVPQDGTMICVDNLNKEEYDRYSGTDLLEDVFVDGRLVRAHTLGDIRARLLGNLQD</sequence>
<gene>
    <name evidence="11" type="ORF">OMP40_09140</name>
</gene>
<comment type="similarity">
    <text evidence="1">Belongs to the NAPRTase family.</text>
</comment>
<accession>A0A9X4KRS6</accession>
<dbReference type="PANTHER" id="PTHR43816">
    <property type="entry name" value="NICOTINAMIDE PHOSPHORIBOSYLTRANSFERASE"/>
    <property type="match status" value="1"/>
</dbReference>